<reference evidence="3" key="1">
    <citation type="submission" date="2019-08" db="EMBL/GenBank/DDBJ databases">
        <authorList>
            <person name="Kucharzyk K."/>
            <person name="Murdoch R.W."/>
            <person name="Higgins S."/>
            <person name="Loffler F."/>
        </authorList>
    </citation>
    <scope>NUCLEOTIDE SEQUENCE</scope>
</reference>
<dbReference type="AlphaFoldDB" id="A0A645GCR1"/>
<organism evidence="3">
    <name type="scientific">bioreactor metagenome</name>
    <dbReference type="NCBI Taxonomy" id="1076179"/>
    <lineage>
        <taxon>unclassified sequences</taxon>
        <taxon>metagenomes</taxon>
        <taxon>ecological metagenomes</taxon>
    </lineage>
</organism>
<dbReference type="PANTHER" id="PTHR30508:SF1">
    <property type="entry name" value="UPF0051 PROTEIN ABCI8, CHLOROPLASTIC-RELATED"/>
    <property type="match status" value="1"/>
</dbReference>
<dbReference type="InterPro" id="IPR037284">
    <property type="entry name" value="SUF_FeS_clus_asmbl_SufBD_sf"/>
</dbReference>
<comment type="caution">
    <text evidence="3">The sequence shown here is derived from an EMBL/GenBank/DDBJ whole genome shotgun (WGS) entry which is preliminary data.</text>
</comment>
<dbReference type="Pfam" id="PF01458">
    <property type="entry name" value="SUFBD_core"/>
    <property type="match status" value="1"/>
</dbReference>
<comment type="similarity">
    <text evidence="1">Belongs to the iron-sulfur cluster assembly SufBD family.</text>
</comment>
<accession>A0A645GCR1</accession>
<evidence type="ECO:0000313" key="3">
    <source>
        <dbReference type="EMBL" id="MPN23782.1"/>
    </source>
</evidence>
<evidence type="ECO:0000256" key="1">
    <source>
        <dbReference type="ARBA" id="ARBA00043967"/>
    </source>
</evidence>
<dbReference type="GO" id="GO:0016226">
    <property type="term" value="P:iron-sulfur cluster assembly"/>
    <property type="evidence" value="ECO:0007669"/>
    <property type="project" value="InterPro"/>
</dbReference>
<feature type="domain" description="SUF system FeS cluster assembly SufBD core" evidence="2">
    <location>
        <begin position="1"/>
        <end position="105"/>
    </location>
</feature>
<dbReference type="InterPro" id="IPR055346">
    <property type="entry name" value="Fe-S_cluster_assembly_SufBD"/>
</dbReference>
<gene>
    <name evidence="3" type="primary">sufD_5</name>
    <name evidence="3" type="ORF">SDC9_171175</name>
</gene>
<protein>
    <submittedName>
        <fullName evidence="3">FeS cluster assembly protein SufD</fullName>
    </submittedName>
</protein>
<evidence type="ECO:0000259" key="2">
    <source>
        <dbReference type="Pfam" id="PF01458"/>
    </source>
</evidence>
<dbReference type="InterPro" id="IPR000825">
    <property type="entry name" value="SUF_FeS_clus_asmbl_SufBD_core"/>
</dbReference>
<sequence>MIHTGKDTHSELRTAGVLRDRSRKILRGTIDFRQGAVRAVGHEREAVLLLSPTARNRTAPLILCGEELVEGQHAATVGRFEEGQLYYLCSRGLSPAQAKHLMVEARFAPVLDQIPDEALRVEILENIGRRLGQP</sequence>
<dbReference type="SUPFAM" id="SSF101960">
    <property type="entry name" value="Stabilizer of iron transporter SufD"/>
    <property type="match status" value="1"/>
</dbReference>
<name>A0A645GCR1_9ZZZZ</name>
<proteinExistence type="inferred from homology"/>
<dbReference type="EMBL" id="VSSQ01072379">
    <property type="protein sequence ID" value="MPN23782.1"/>
    <property type="molecule type" value="Genomic_DNA"/>
</dbReference>
<dbReference type="PANTHER" id="PTHR30508">
    <property type="entry name" value="FES CLUSTER ASSEMBLY PROTEIN SUF"/>
    <property type="match status" value="1"/>
</dbReference>